<dbReference type="Gene3D" id="1.10.510.10">
    <property type="entry name" value="Transferase(Phosphotransferase) domain 1"/>
    <property type="match status" value="1"/>
</dbReference>
<dbReference type="OrthoDB" id="1724816at2759"/>
<evidence type="ECO:0000313" key="2">
    <source>
        <dbReference type="Proteomes" id="UP000585474"/>
    </source>
</evidence>
<dbReference type="Proteomes" id="UP000585474">
    <property type="component" value="Unassembled WGS sequence"/>
</dbReference>
<reference evidence="1 2" key="1">
    <citation type="submission" date="2019-07" db="EMBL/GenBank/DDBJ databases">
        <title>De Novo Assembly of kiwifruit Actinidia rufa.</title>
        <authorList>
            <person name="Sugita-Konishi S."/>
            <person name="Sato K."/>
            <person name="Mori E."/>
            <person name="Abe Y."/>
            <person name="Kisaki G."/>
            <person name="Hamano K."/>
            <person name="Suezawa K."/>
            <person name="Otani M."/>
            <person name="Fukuda T."/>
            <person name="Manabe T."/>
            <person name="Gomi K."/>
            <person name="Tabuchi M."/>
            <person name="Akimitsu K."/>
            <person name="Kataoka I."/>
        </authorList>
    </citation>
    <scope>NUCLEOTIDE SEQUENCE [LARGE SCALE GENOMIC DNA]</scope>
    <source>
        <strain evidence="2">cv. Fuchu</strain>
    </source>
</reference>
<organism evidence="1 2">
    <name type="scientific">Actinidia rufa</name>
    <dbReference type="NCBI Taxonomy" id="165716"/>
    <lineage>
        <taxon>Eukaryota</taxon>
        <taxon>Viridiplantae</taxon>
        <taxon>Streptophyta</taxon>
        <taxon>Embryophyta</taxon>
        <taxon>Tracheophyta</taxon>
        <taxon>Spermatophyta</taxon>
        <taxon>Magnoliopsida</taxon>
        <taxon>eudicotyledons</taxon>
        <taxon>Gunneridae</taxon>
        <taxon>Pentapetalae</taxon>
        <taxon>asterids</taxon>
        <taxon>Ericales</taxon>
        <taxon>Actinidiaceae</taxon>
        <taxon>Actinidia</taxon>
    </lineage>
</organism>
<proteinExistence type="predicted"/>
<gene>
    <name evidence="1" type="ORF">Acr_06g0006450</name>
</gene>
<sequence>MRVVTTKVDVFGYSIIVMAILTRKRPTGLTEEDGLSLTLPQLMERALINGIKRLLQVVNTRLASQVSKEQEIVKELLKLALSCTCMDEVLSFLLKLSK</sequence>
<dbReference type="AlphaFoldDB" id="A0A7J0EQD5"/>
<comment type="caution">
    <text evidence="1">The sequence shown here is derived from an EMBL/GenBank/DDBJ whole genome shotgun (WGS) entry which is preliminary data.</text>
</comment>
<accession>A0A7J0EQD5</accession>
<dbReference type="EMBL" id="BJWL01000006">
    <property type="protein sequence ID" value="GFY88705.1"/>
    <property type="molecule type" value="Genomic_DNA"/>
</dbReference>
<name>A0A7J0EQD5_9ERIC</name>
<protein>
    <submittedName>
        <fullName evidence="1">Uncharacterized protein</fullName>
    </submittedName>
</protein>
<evidence type="ECO:0000313" key="1">
    <source>
        <dbReference type="EMBL" id="GFY88705.1"/>
    </source>
</evidence>
<keyword evidence="2" id="KW-1185">Reference proteome</keyword>